<protein>
    <submittedName>
        <fullName evidence="2">DUF2171 domain-containing protein</fullName>
    </submittedName>
</protein>
<sequence length="106" mass="11608">MKATRESIREHMEVVGADGGHVGTVDKVDGDRIKLTRTDRGAGGQHHWLPLSMAADIEGDLLRLTVPLDRVAGYWENEQGFRGPIESDDAETQGMGEALKGQDPQR</sequence>
<reference evidence="2 3" key="1">
    <citation type="submission" date="2023-08" db="EMBL/GenBank/DDBJ databases">
        <title>The draft genome sequence of Paracraurococcus sp. LOR1-02.</title>
        <authorList>
            <person name="Kingkaew E."/>
            <person name="Tanasupawat S."/>
        </authorList>
    </citation>
    <scope>NUCLEOTIDE SEQUENCE [LARGE SCALE GENOMIC DNA]</scope>
    <source>
        <strain evidence="2 3">LOR1-02</strain>
    </source>
</reference>
<keyword evidence="3" id="KW-1185">Reference proteome</keyword>
<evidence type="ECO:0000256" key="1">
    <source>
        <dbReference type="SAM" id="MobiDB-lite"/>
    </source>
</evidence>
<dbReference type="InterPro" id="IPR018684">
    <property type="entry name" value="DUF2171"/>
</dbReference>
<accession>A0ABT9E070</accession>
<gene>
    <name evidence="2" type="ORF">Q7A36_14460</name>
</gene>
<name>A0ABT9E070_9PROT</name>
<dbReference type="EMBL" id="JAUTWS010000012">
    <property type="protein sequence ID" value="MDO9709551.1"/>
    <property type="molecule type" value="Genomic_DNA"/>
</dbReference>
<dbReference type="Pfam" id="PF09939">
    <property type="entry name" value="DUF2171"/>
    <property type="match status" value="1"/>
</dbReference>
<evidence type="ECO:0000313" key="3">
    <source>
        <dbReference type="Proteomes" id="UP001243009"/>
    </source>
</evidence>
<dbReference type="Proteomes" id="UP001243009">
    <property type="component" value="Unassembled WGS sequence"/>
</dbReference>
<dbReference type="RefSeq" id="WP_305104419.1">
    <property type="nucleotide sequence ID" value="NZ_JAUTWS010000012.1"/>
</dbReference>
<evidence type="ECO:0000313" key="2">
    <source>
        <dbReference type="EMBL" id="MDO9709551.1"/>
    </source>
</evidence>
<proteinExistence type="predicted"/>
<organism evidence="2 3">
    <name type="scientific">Paracraurococcus lichenis</name>
    <dbReference type="NCBI Taxonomy" id="3064888"/>
    <lineage>
        <taxon>Bacteria</taxon>
        <taxon>Pseudomonadati</taxon>
        <taxon>Pseudomonadota</taxon>
        <taxon>Alphaproteobacteria</taxon>
        <taxon>Acetobacterales</taxon>
        <taxon>Roseomonadaceae</taxon>
        <taxon>Paracraurococcus</taxon>
    </lineage>
</organism>
<feature type="region of interest" description="Disordered" evidence="1">
    <location>
        <begin position="78"/>
        <end position="106"/>
    </location>
</feature>
<comment type="caution">
    <text evidence="2">The sequence shown here is derived from an EMBL/GenBank/DDBJ whole genome shotgun (WGS) entry which is preliminary data.</text>
</comment>